<dbReference type="AlphaFoldDB" id="A0A4Q0XUH1"/>
<organism evidence="1 2">
    <name type="scientific">Halarcobacter anaerophilus</name>
    <dbReference type="NCBI Taxonomy" id="877500"/>
    <lineage>
        <taxon>Bacteria</taxon>
        <taxon>Pseudomonadati</taxon>
        <taxon>Campylobacterota</taxon>
        <taxon>Epsilonproteobacteria</taxon>
        <taxon>Campylobacterales</taxon>
        <taxon>Arcobacteraceae</taxon>
        <taxon>Halarcobacter</taxon>
    </lineage>
</organism>
<dbReference type="EMBL" id="PDKO01000019">
    <property type="protein sequence ID" value="RXJ61207.1"/>
    <property type="molecule type" value="Genomic_DNA"/>
</dbReference>
<dbReference type="Proteomes" id="UP000290191">
    <property type="component" value="Unassembled WGS sequence"/>
</dbReference>
<evidence type="ECO:0000313" key="2">
    <source>
        <dbReference type="Proteomes" id="UP000290191"/>
    </source>
</evidence>
<dbReference type="InterPro" id="IPR027417">
    <property type="entry name" value="P-loop_NTPase"/>
</dbReference>
<keyword evidence="2" id="KW-1185">Reference proteome</keyword>
<accession>A0A4Q0XUH1</accession>
<evidence type="ECO:0008006" key="3">
    <source>
        <dbReference type="Google" id="ProtNLM"/>
    </source>
</evidence>
<sequence>MSSEEFNNKIIIPIYDSTNANSSFEKNNLIQKKSYIKIEHLIERSLNTLEKNDYTCKERFHESITVLGARGSGKTSFLLNLENYLDKKISDKTSFLKILDPTLFESKQHVLLTIISIIIKKVEELKEKKEVEEALFDNYKNSLNNLAEGIHLLDGVDSEVSHKSIWEDSRINFNKGIKSSKSGIEFEEDFKEFIEMTLKYIKKEMIVLIFDDIDTNIEKGWPVLEVIRKYLTSLRLQVVVSGDWNLFSTLVRVKQFKNLNGINKIEDKQKYLKTIEILEEQYLTKILKPENRIMLQGLDSICRNTNIYVIEDKNSLNQKELKNNSLLINIYKDMIKELLKTEKTDISDNFIKLFLTLPLRSNIQLLFTYFKSKEKTENINDEFVDEVGKQYLTQLSRYDVTFSDFWEFKEDTAVYYYIKKSLEIVSNNPELDINLFFNLSNLKPIEDTDRNILFFILRSFISILINKRIDIALEWMFKVELFNLVRNADEEFYEFNKPLKKKKDYIMDNLNYLGHGVQTNLYEFMIRLNGFLNYQDLEKKDNRVDYVPGFIKVYKDKSKKKEKSYQYFLGKVSELEDKDSYLILSSIMFNSINLKRNSQSDLYGSIYFIIAFIGELIKGTKLHKSVKDTLKNQIGLSMIRPYADNNIHDIIDANYPFENGLEKSQLVNSLEAWLSKLDIVKSFPIETLNNTMKEFFYQDDKMDVVENFGDYITLQIFYFLNSLLNAEVKNMQKYNMKSTVVKRINKVDSAKRILDDNINKYKLKFDLENLSLFEFFYICPIWEFLIKLHSNSRFYNKEVEQKPTRNQGITSQSLFALMEEDDEDDKEEVIYQEVDNKFLELLKGLKAHKIKQSNTDPDEDIILNTEENSNFNKSLEHDSETYLKLILENEEKLKKYTVDSDEISDEYLNQYKSIIRNYYSSTISFRGKKLEELKNAIQKFSKIENQNVQDTEE</sequence>
<evidence type="ECO:0000313" key="1">
    <source>
        <dbReference type="EMBL" id="RXJ61207.1"/>
    </source>
</evidence>
<proteinExistence type="predicted"/>
<name>A0A4Q0XUH1_9BACT</name>
<protein>
    <recommendedName>
        <fullName evidence="3">KAP NTPase domain-containing protein</fullName>
    </recommendedName>
</protein>
<gene>
    <name evidence="1" type="ORF">CRV06_14425</name>
</gene>
<reference evidence="1 2" key="1">
    <citation type="submission" date="2017-10" db="EMBL/GenBank/DDBJ databases">
        <title>Genomics of the genus Arcobacter.</title>
        <authorList>
            <person name="Perez-Cataluna A."/>
            <person name="Figueras M.J."/>
        </authorList>
    </citation>
    <scope>NUCLEOTIDE SEQUENCE [LARGE SCALE GENOMIC DNA]</scope>
    <source>
        <strain evidence="1 2">DSM 24636</strain>
    </source>
</reference>
<comment type="caution">
    <text evidence="1">The sequence shown here is derived from an EMBL/GenBank/DDBJ whole genome shotgun (WGS) entry which is preliminary data.</text>
</comment>
<dbReference type="SUPFAM" id="SSF52540">
    <property type="entry name" value="P-loop containing nucleoside triphosphate hydrolases"/>
    <property type="match status" value="1"/>
</dbReference>
<dbReference type="OrthoDB" id="8434746at2"/>